<accession>A0A6J5NJ28</accession>
<sequence length="175" mass="19784">MKKKSYRPRSTLLTPQDILRRNAKLKQELVERVITDRWTNLDQFLQAGEYAHGAWLDMADMANVAEHLARVGIGSGSQADTILRDAQEALAYCRQERLARGTYALRSDEREIVRERLTLLIELHQLQLRSCTHAEFETAYNAAQRRLEQARAGNASPAAIVVLGRIADPTFDGPL</sequence>
<protein>
    <submittedName>
        <fullName evidence="1">Uncharacterized protein</fullName>
    </submittedName>
</protein>
<gene>
    <name evidence="1" type="ORF">UFOVP707_84</name>
</gene>
<dbReference type="EMBL" id="LR796684">
    <property type="protein sequence ID" value="CAB4159349.1"/>
    <property type="molecule type" value="Genomic_DNA"/>
</dbReference>
<name>A0A6J5NJ28_9CAUD</name>
<evidence type="ECO:0000313" key="1">
    <source>
        <dbReference type="EMBL" id="CAB4159349.1"/>
    </source>
</evidence>
<organism evidence="1">
    <name type="scientific">uncultured Caudovirales phage</name>
    <dbReference type="NCBI Taxonomy" id="2100421"/>
    <lineage>
        <taxon>Viruses</taxon>
        <taxon>Duplodnaviria</taxon>
        <taxon>Heunggongvirae</taxon>
        <taxon>Uroviricota</taxon>
        <taxon>Caudoviricetes</taxon>
        <taxon>Peduoviridae</taxon>
        <taxon>Maltschvirus</taxon>
        <taxon>Maltschvirus maltsch</taxon>
    </lineage>
</organism>
<reference evidence="1" key="1">
    <citation type="submission" date="2020-04" db="EMBL/GenBank/DDBJ databases">
        <authorList>
            <person name="Chiriac C."/>
            <person name="Salcher M."/>
            <person name="Ghai R."/>
            <person name="Kavagutti S V."/>
        </authorList>
    </citation>
    <scope>NUCLEOTIDE SEQUENCE</scope>
</reference>
<proteinExistence type="predicted"/>